<evidence type="ECO:0000313" key="3">
    <source>
        <dbReference type="Proteomes" id="UP000221165"/>
    </source>
</evidence>
<evidence type="ECO:0000256" key="1">
    <source>
        <dbReference type="SAM" id="MobiDB-lite"/>
    </source>
</evidence>
<dbReference type="GeneID" id="94429181"/>
<protein>
    <submittedName>
        <fullName evidence="2">Uncharacterized protein</fullName>
    </submittedName>
</protein>
<sequence>MNSDGSVARMQLLLMRLHQQRYNEPQPLSSSPIPTTSSPSAAGQQGPESALVFTGGGAAGDSSQGSGEGGCQSAFHGGSSSFSAGLQKKDTSSSSLDQTGNSAPSQGRLLDNSNTSRHQPASSSPPLSTVSPAMMIHEVDGSSSSPSFPPDATSRPFRS</sequence>
<evidence type="ECO:0000313" key="2">
    <source>
        <dbReference type="EMBL" id="PHJ20362.1"/>
    </source>
</evidence>
<keyword evidence="3" id="KW-1185">Reference proteome</keyword>
<proteinExistence type="predicted"/>
<feature type="compositionally biased region" description="Low complexity" evidence="1">
    <location>
        <begin position="60"/>
        <end position="85"/>
    </location>
</feature>
<feature type="compositionally biased region" description="Polar residues" evidence="1">
    <location>
        <begin position="92"/>
        <end position="131"/>
    </location>
</feature>
<comment type="caution">
    <text evidence="2">The sequence shown here is derived from an EMBL/GenBank/DDBJ whole genome shotgun (WGS) entry which is preliminary data.</text>
</comment>
<gene>
    <name evidence="2" type="ORF">CSUI_005800</name>
</gene>
<organism evidence="2 3">
    <name type="scientific">Cystoisospora suis</name>
    <dbReference type="NCBI Taxonomy" id="483139"/>
    <lineage>
        <taxon>Eukaryota</taxon>
        <taxon>Sar</taxon>
        <taxon>Alveolata</taxon>
        <taxon>Apicomplexa</taxon>
        <taxon>Conoidasida</taxon>
        <taxon>Coccidia</taxon>
        <taxon>Eucoccidiorida</taxon>
        <taxon>Eimeriorina</taxon>
        <taxon>Sarcocystidae</taxon>
        <taxon>Cystoisospora</taxon>
    </lineage>
</organism>
<reference evidence="2 3" key="1">
    <citation type="journal article" date="2017" name="Int. J. Parasitol.">
        <title>The genome of the protozoan parasite Cystoisospora suis and a reverse vaccinology approach to identify vaccine candidates.</title>
        <authorList>
            <person name="Palmieri N."/>
            <person name="Shrestha A."/>
            <person name="Ruttkowski B."/>
            <person name="Beck T."/>
            <person name="Vogl C."/>
            <person name="Tomley F."/>
            <person name="Blake D.P."/>
            <person name="Joachim A."/>
        </authorList>
    </citation>
    <scope>NUCLEOTIDE SEQUENCE [LARGE SCALE GENOMIC DNA]</scope>
    <source>
        <strain evidence="2 3">Wien I</strain>
    </source>
</reference>
<dbReference type="VEuPathDB" id="ToxoDB:CSUI_005800"/>
<feature type="compositionally biased region" description="Low complexity" evidence="1">
    <location>
        <begin position="25"/>
        <end position="40"/>
    </location>
</feature>
<dbReference type="AlphaFoldDB" id="A0A2C6KWA3"/>
<dbReference type="Proteomes" id="UP000221165">
    <property type="component" value="Unassembled WGS sequence"/>
</dbReference>
<accession>A0A2C6KWA3</accession>
<dbReference type="RefSeq" id="XP_067922050.1">
    <property type="nucleotide sequence ID" value="XM_068065970.1"/>
</dbReference>
<feature type="non-terminal residue" evidence="2">
    <location>
        <position position="159"/>
    </location>
</feature>
<dbReference type="EMBL" id="MIGC01002811">
    <property type="protein sequence ID" value="PHJ20362.1"/>
    <property type="molecule type" value="Genomic_DNA"/>
</dbReference>
<name>A0A2C6KWA3_9APIC</name>
<feature type="region of interest" description="Disordered" evidence="1">
    <location>
        <begin position="18"/>
        <end position="159"/>
    </location>
</feature>